<comment type="caution">
    <text evidence="2">The sequence shown here is derived from an EMBL/GenBank/DDBJ whole genome shotgun (WGS) entry which is preliminary data.</text>
</comment>
<evidence type="ECO:0000313" key="2">
    <source>
        <dbReference type="EMBL" id="MBB4633464.1"/>
    </source>
</evidence>
<keyword evidence="3" id="KW-1185">Reference proteome</keyword>
<accession>A0A7W7B3W9</accession>
<sequence>MGDGYPDGITETHLRSHRWHRSASPLSFIVLAAIILIGVSGRLGGMPNPSRSATGPAARLTLEAPAIARSGMVFEMRLRIDAARALARPVVAVSPGYWRELTINTMIPAPSDERYGKGGYRFEYAALAAGDTLIIKIDGQINPALVGGTEGHITLLDGETPIVSLPVRMEVRP</sequence>
<keyword evidence="1" id="KW-1133">Transmembrane helix</keyword>
<keyword evidence="1" id="KW-0472">Membrane</keyword>
<keyword evidence="1" id="KW-0812">Transmembrane</keyword>
<evidence type="ECO:0000313" key="3">
    <source>
        <dbReference type="Proteomes" id="UP000566324"/>
    </source>
</evidence>
<organism evidence="2 3">
    <name type="scientific">Sphingosinicella soli</name>
    <dbReference type="NCBI Taxonomy" id="333708"/>
    <lineage>
        <taxon>Bacteria</taxon>
        <taxon>Pseudomonadati</taxon>
        <taxon>Pseudomonadota</taxon>
        <taxon>Alphaproteobacteria</taxon>
        <taxon>Sphingomonadales</taxon>
        <taxon>Sphingosinicellaceae</taxon>
        <taxon>Sphingosinicella</taxon>
    </lineage>
</organism>
<proteinExistence type="predicted"/>
<dbReference type="RefSeq" id="WP_184071084.1">
    <property type="nucleotide sequence ID" value="NZ_JACHNZ010000044.1"/>
</dbReference>
<dbReference type="Proteomes" id="UP000566324">
    <property type="component" value="Unassembled WGS sequence"/>
</dbReference>
<feature type="transmembrane region" description="Helical" evidence="1">
    <location>
        <begin position="23"/>
        <end position="43"/>
    </location>
</feature>
<evidence type="ECO:0000256" key="1">
    <source>
        <dbReference type="SAM" id="Phobius"/>
    </source>
</evidence>
<protein>
    <submittedName>
        <fullName evidence="2">Uncharacterized protein</fullName>
    </submittedName>
</protein>
<name>A0A7W7B3W9_9SPHN</name>
<gene>
    <name evidence="2" type="ORF">GGQ98_003102</name>
</gene>
<dbReference type="EMBL" id="JACHNZ010000044">
    <property type="protein sequence ID" value="MBB4633464.1"/>
    <property type="molecule type" value="Genomic_DNA"/>
</dbReference>
<reference evidence="2 3" key="1">
    <citation type="submission" date="2020-08" db="EMBL/GenBank/DDBJ databases">
        <title>Genomic Encyclopedia of Type Strains, Phase IV (KMG-IV): sequencing the most valuable type-strain genomes for metagenomic binning, comparative biology and taxonomic classification.</title>
        <authorList>
            <person name="Goeker M."/>
        </authorList>
    </citation>
    <scope>NUCLEOTIDE SEQUENCE [LARGE SCALE GENOMIC DNA]</scope>
    <source>
        <strain evidence="2 3">DSM 17328</strain>
    </source>
</reference>
<dbReference type="AlphaFoldDB" id="A0A7W7B3W9"/>